<evidence type="ECO:0000259" key="2">
    <source>
        <dbReference type="Pfam" id="PF15866"/>
    </source>
</evidence>
<organism evidence="3 4">
    <name type="scientific">Drosophila hydei</name>
    <name type="common">Fruit fly</name>
    <dbReference type="NCBI Taxonomy" id="7224"/>
    <lineage>
        <taxon>Eukaryota</taxon>
        <taxon>Metazoa</taxon>
        <taxon>Ecdysozoa</taxon>
        <taxon>Arthropoda</taxon>
        <taxon>Hexapoda</taxon>
        <taxon>Insecta</taxon>
        <taxon>Pterygota</taxon>
        <taxon>Neoptera</taxon>
        <taxon>Endopterygota</taxon>
        <taxon>Diptera</taxon>
        <taxon>Brachycera</taxon>
        <taxon>Muscomorpha</taxon>
        <taxon>Ephydroidea</taxon>
        <taxon>Drosophilidae</taxon>
        <taxon>Drosophila</taxon>
    </lineage>
</organism>
<dbReference type="InterPro" id="IPR031732">
    <property type="entry name" value="DUF4729"/>
</dbReference>
<dbReference type="KEGG" id="dhe:111603912"/>
<keyword evidence="3" id="KW-1185">Reference proteome</keyword>
<accession>A0A6J1M8B3</accession>
<evidence type="ECO:0000313" key="4">
    <source>
        <dbReference type="RefSeq" id="XP_023177503.1"/>
    </source>
</evidence>
<dbReference type="OMA" id="DLDVWQQ"/>
<evidence type="ECO:0000256" key="1">
    <source>
        <dbReference type="SAM" id="MobiDB-lite"/>
    </source>
</evidence>
<dbReference type="GeneID" id="111603912"/>
<proteinExistence type="predicted"/>
<feature type="compositionally biased region" description="Basic residues" evidence="1">
    <location>
        <begin position="25"/>
        <end position="37"/>
    </location>
</feature>
<dbReference type="RefSeq" id="XP_023177503.1">
    <property type="nucleotide sequence ID" value="XM_023321735.2"/>
</dbReference>
<dbReference type="Pfam" id="PF15866">
    <property type="entry name" value="DUF4729"/>
    <property type="match status" value="1"/>
</dbReference>
<evidence type="ECO:0000313" key="3">
    <source>
        <dbReference type="Proteomes" id="UP000504633"/>
    </source>
</evidence>
<dbReference type="OrthoDB" id="7880410at2759"/>
<protein>
    <submittedName>
        <fullName evidence="4">Uncharacterized protein LOC111603912</fullName>
    </submittedName>
</protein>
<reference evidence="4" key="1">
    <citation type="submission" date="2025-08" db="UniProtKB">
        <authorList>
            <consortium name="RefSeq"/>
        </authorList>
    </citation>
    <scope>IDENTIFICATION</scope>
    <source>
        <strain evidence="4">15085-1641.00</strain>
        <tissue evidence="4">Whole body</tissue>
    </source>
</reference>
<name>A0A6J1M8B3_DROHY</name>
<feature type="region of interest" description="Disordered" evidence="1">
    <location>
        <begin position="1"/>
        <end position="40"/>
    </location>
</feature>
<dbReference type="Proteomes" id="UP000504633">
    <property type="component" value="Unplaced"/>
</dbReference>
<feature type="domain" description="DUF4729" evidence="2">
    <location>
        <begin position="102"/>
        <end position="286"/>
    </location>
</feature>
<dbReference type="AlphaFoldDB" id="A0A6J1M8B3"/>
<gene>
    <name evidence="4" type="primary">LOC111603912</name>
</gene>
<sequence length="307" mass="35192">MPPPSSSKGNPMSLDADSLAGSSKSTRRQRQKEKHLKRLENTQHTLFTKHFSNYRLPVSVASEDFNMVQLSRYDSITDRERHPPLFVIPDQNSQWARLKMISCPCHGCSSTLDPNGWLSHYLNVHIRRLGVPFVDVPFPVEKQTLRASCKVSCLDYDVNTLLGVYGYQRLGLNPLKCQRNTLLPKEYRKYSQHGVLLLFACRTRHGLLWHRKQMDDVIAIWVVTPMQGVTVSLRCVVQPARSTRYYSKRLQSRLLPTSGVKATPCRDFIKTDCNVVVISCQDLLQMPQSEDQQVLNVELHVMGEQRN</sequence>
<feature type="compositionally biased region" description="Polar residues" evidence="1">
    <location>
        <begin position="1"/>
        <end position="10"/>
    </location>
</feature>